<dbReference type="Proteomes" id="UP000319627">
    <property type="component" value="Unassembled WGS sequence"/>
</dbReference>
<gene>
    <name evidence="2" type="ORF">LX59_02443</name>
</gene>
<sequence length="178" mass="19594">MKSRLLSFVLVTVLASVFSLAAQAASMIQVEVVVFRHANTPLVASLPPSHNWATGASVLIERNEVPAFLNDAVAKLTPDQGYAVLLHKAWRQNLTGNTADLAFKMGQPRFELSPIQGRLQVSLGDQITVTANFWVNQFDEQGQITASEHIDQTFKVRPNEVRYLDHSSLGALVRISTL</sequence>
<dbReference type="OrthoDB" id="5566524at2"/>
<keyword evidence="3" id="KW-1185">Reference proteome</keyword>
<keyword evidence="1" id="KW-0732">Signal</keyword>
<feature type="chain" id="PRO_5022097129" evidence="1">
    <location>
        <begin position="25"/>
        <end position="178"/>
    </location>
</feature>
<dbReference type="AlphaFoldDB" id="A0A562I1E5"/>
<proteinExistence type="predicted"/>
<evidence type="ECO:0000313" key="3">
    <source>
        <dbReference type="Proteomes" id="UP000319627"/>
    </source>
</evidence>
<dbReference type="EMBL" id="VLKG01000009">
    <property type="protein sequence ID" value="TWH64495.1"/>
    <property type="molecule type" value="Genomic_DNA"/>
</dbReference>
<dbReference type="Pfam" id="PF10972">
    <property type="entry name" value="CsiV"/>
    <property type="match status" value="1"/>
</dbReference>
<comment type="caution">
    <text evidence="2">The sequence shown here is derived from an EMBL/GenBank/DDBJ whole genome shotgun (WGS) entry which is preliminary data.</text>
</comment>
<name>A0A562I1E5_9GAMM</name>
<evidence type="ECO:0000313" key="2">
    <source>
        <dbReference type="EMBL" id="TWH64495.1"/>
    </source>
</evidence>
<dbReference type="RefSeq" id="WP_144572164.1">
    <property type="nucleotide sequence ID" value="NZ_VLKG01000009.1"/>
</dbReference>
<accession>A0A562I1E5</accession>
<protein>
    <submittedName>
        <fullName evidence="2">Peptidoglycan-binding protein CsiV</fullName>
    </submittedName>
</protein>
<reference evidence="2 3" key="1">
    <citation type="submission" date="2019-07" db="EMBL/GenBank/DDBJ databases">
        <title>Genomic Encyclopedia of Type Strains, Phase I: the one thousand microbial genomes (KMG-I) project.</title>
        <authorList>
            <person name="Kyrpides N."/>
        </authorList>
    </citation>
    <scope>NUCLEOTIDE SEQUENCE [LARGE SCALE GENOMIC DNA]</scope>
    <source>
        <strain evidence="2 3">DSM 375</strain>
    </source>
</reference>
<dbReference type="InterPro" id="IPR021241">
    <property type="entry name" value="CsiV"/>
</dbReference>
<feature type="signal peptide" evidence="1">
    <location>
        <begin position="1"/>
        <end position="24"/>
    </location>
</feature>
<organism evidence="2 3">
    <name type="scientific">Azomonas agilis</name>
    <dbReference type="NCBI Taxonomy" id="116849"/>
    <lineage>
        <taxon>Bacteria</taxon>
        <taxon>Pseudomonadati</taxon>
        <taxon>Pseudomonadota</taxon>
        <taxon>Gammaproteobacteria</taxon>
        <taxon>Pseudomonadales</taxon>
        <taxon>Pseudomonadaceae</taxon>
        <taxon>Azomonas</taxon>
    </lineage>
</organism>
<evidence type="ECO:0000256" key="1">
    <source>
        <dbReference type="SAM" id="SignalP"/>
    </source>
</evidence>